<feature type="transmembrane region" description="Helical" evidence="1">
    <location>
        <begin position="36"/>
        <end position="53"/>
    </location>
</feature>
<reference evidence="2 3" key="1">
    <citation type="submission" date="2018-04" db="EMBL/GenBank/DDBJ databases">
        <title>Draft Genome Sequence of Phosphate-Solubilizing Chryseobacterium sp. ISE14 that is a Biocontrol and Plant Growth-Promoting Rhizobacterium Isolated from Cucumber.</title>
        <authorList>
            <person name="Jeong J.-J."/>
            <person name="Sang M.K."/>
            <person name="Choi I.-G."/>
            <person name="Kim K.D."/>
        </authorList>
    </citation>
    <scope>NUCLEOTIDE SEQUENCE [LARGE SCALE GENOMIC DNA]</scope>
    <source>
        <strain evidence="2 3">ISE14</strain>
    </source>
</reference>
<accession>A0A316WUJ4</accession>
<evidence type="ECO:0000313" key="2">
    <source>
        <dbReference type="EMBL" id="PWN65084.1"/>
    </source>
</evidence>
<dbReference type="EMBL" id="PPED02000006">
    <property type="protein sequence ID" value="PWN65084.1"/>
    <property type="molecule type" value="Genomic_DNA"/>
</dbReference>
<sequence length="64" mass="8010">MYNSFFFIIWVIFVEIILNKYIFFLKYLVFYKSTNILTNVYVLSIMLKIWLLFKNHIWVICERC</sequence>
<keyword evidence="3" id="KW-1185">Reference proteome</keyword>
<protein>
    <submittedName>
        <fullName evidence="2">Uncharacterized protein</fullName>
    </submittedName>
</protein>
<name>A0A316WUJ4_9FLAO</name>
<keyword evidence="1" id="KW-1133">Transmembrane helix</keyword>
<keyword evidence="1" id="KW-0472">Membrane</keyword>
<feature type="transmembrane region" description="Helical" evidence="1">
    <location>
        <begin position="6"/>
        <end position="24"/>
    </location>
</feature>
<evidence type="ECO:0000256" key="1">
    <source>
        <dbReference type="SAM" id="Phobius"/>
    </source>
</evidence>
<gene>
    <name evidence="2" type="ORF">C1631_020995</name>
</gene>
<comment type="caution">
    <text evidence="2">The sequence shown here is derived from an EMBL/GenBank/DDBJ whole genome shotgun (WGS) entry which is preliminary data.</text>
</comment>
<organism evidence="2 3">
    <name type="scientific">Chryseobacterium phosphatilyticum</name>
    <dbReference type="NCBI Taxonomy" id="475075"/>
    <lineage>
        <taxon>Bacteria</taxon>
        <taxon>Pseudomonadati</taxon>
        <taxon>Bacteroidota</taxon>
        <taxon>Flavobacteriia</taxon>
        <taxon>Flavobacteriales</taxon>
        <taxon>Weeksellaceae</taxon>
        <taxon>Chryseobacterium group</taxon>
        <taxon>Chryseobacterium</taxon>
    </lineage>
</organism>
<evidence type="ECO:0000313" key="3">
    <source>
        <dbReference type="Proteomes" id="UP000236594"/>
    </source>
</evidence>
<dbReference type="AlphaFoldDB" id="A0A316WUJ4"/>
<dbReference type="Proteomes" id="UP000236594">
    <property type="component" value="Unassembled WGS sequence"/>
</dbReference>
<keyword evidence="1" id="KW-0812">Transmembrane</keyword>
<proteinExistence type="predicted"/>